<keyword evidence="1" id="KW-0433">Leucine-rich repeat</keyword>
<protein>
    <submittedName>
        <fullName evidence="4">Leucine-rich repeat domain-containing protein</fullName>
    </submittedName>
</protein>
<gene>
    <name evidence="4" type="ORF">QTG54_004161</name>
</gene>
<evidence type="ECO:0000313" key="4">
    <source>
        <dbReference type="EMBL" id="KAK1744870.1"/>
    </source>
</evidence>
<dbReference type="GO" id="GO:0005737">
    <property type="term" value="C:cytoplasm"/>
    <property type="evidence" value="ECO:0007669"/>
    <property type="project" value="TreeGrafter"/>
</dbReference>
<evidence type="ECO:0000256" key="3">
    <source>
        <dbReference type="SAM" id="Coils"/>
    </source>
</evidence>
<organism evidence="4 5">
    <name type="scientific">Skeletonema marinoi</name>
    <dbReference type="NCBI Taxonomy" id="267567"/>
    <lineage>
        <taxon>Eukaryota</taxon>
        <taxon>Sar</taxon>
        <taxon>Stramenopiles</taxon>
        <taxon>Ochrophyta</taxon>
        <taxon>Bacillariophyta</taxon>
        <taxon>Coscinodiscophyceae</taxon>
        <taxon>Thalassiosirophycidae</taxon>
        <taxon>Thalassiosirales</taxon>
        <taxon>Skeletonemataceae</taxon>
        <taxon>Skeletonema</taxon>
        <taxon>Skeletonema marinoi-dohrnii complex</taxon>
    </lineage>
</organism>
<keyword evidence="2" id="KW-0677">Repeat</keyword>
<dbReference type="PANTHER" id="PTHR48051">
    <property type="match status" value="1"/>
</dbReference>
<dbReference type="EMBL" id="JATAAI010000006">
    <property type="protein sequence ID" value="KAK1744870.1"/>
    <property type="molecule type" value="Genomic_DNA"/>
</dbReference>
<proteinExistence type="predicted"/>
<name>A0AAD9DGC9_9STRA</name>
<dbReference type="InterPro" id="IPR003591">
    <property type="entry name" value="Leu-rich_rpt_typical-subtyp"/>
</dbReference>
<dbReference type="SUPFAM" id="SSF52058">
    <property type="entry name" value="L domain-like"/>
    <property type="match status" value="1"/>
</dbReference>
<dbReference type="SMART" id="SM00369">
    <property type="entry name" value="LRR_TYP"/>
    <property type="match status" value="3"/>
</dbReference>
<sequence length="260" mass="29139">MEDTDNFEPDSSGTLMDLKYQGLSVVDPQILSYTTLVYLDFSFNLLESLPDEISLLQNLEELHCCSNKIAALPESIGSIQSLRLIKANNNMLISLPKSTGQLQSLKSLVLSDNILTSLPDEIGNCNLESLLLENNSLCRLPLSLALLKGKLTQLDVSRNDEQMQTTLPIQIHQDAQSILWILALQREKTHCTETLKTDVKLLQHQIHSSSEALAEAKQQIAELEQKKKSLEDDFESVRFFLTVRYFAESFEGKHSSCGKA</sequence>
<dbReference type="Gene3D" id="3.80.10.10">
    <property type="entry name" value="Ribonuclease Inhibitor"/>
    <property type="match status" value="1"/>
</dbReference>
<dbReference type="AlphaFoldDB" id="A0AAD9DGC9"/>
<reference evidence="4" key="1">
    <citation type="submission" date="2023-06" db="EMBL/GenBank/DDBJ databases">
        <title>Survivors Of The Sea: Transcriptome response of Skeletonema marinoi to long-term dormancy.</title>
        <authorList>
            <person name="Pinder M.I.M."/>
            <person name="Kourtchenko O."/>
            <person name="Robertson E.K."/>
            <person name="Larsson T."/>
            <person name="Maumus F."/>
            <person name="Osuna-Cruz C.M."/>
            <person name="Vancaester E."/>
            <person name="Stenow R."/>
            <person name="Vandepoele K."/>
            <person name="Ploug H."/>
            <person name="Bruchert V."/>
            <person name="Godhe A."/>
            <person name="Topel M."/>
        </authorList>
    </citation>
    <scope>NUCLEOTIDE SEQUENCE</scope>
    <source>
        <strain evidence="4">R05AC</strain>
    </source>
</reference>
<keyword evidence="3" id="KW-0175">Coiled coil</keyword>
<dbReference type="SMART" id="SM00364">
    <property type="entry name" value="LRR_BAC"/>
    <property type="match status" value="4"/>
</dbReference>
<dbReference type="InterPro" id="IPR050216">
    <property type="entry name" value="LRR_domain-containing"/>
</dbReference>
<evidence type="ECO:0000256" key="2">
    <source>
        <dbReference type="ARBA" id="ARBA00022737"/>
    </source>
</evidence>
<dbReference type="InterPro" id="IPR001611">
    <property type="entry name" value="Leu-rich_rpt"/>
</dbReference>
<dbReference type="PROSITE" id="PS51450">
    <property type="entry name" value="LRR"/>
    <property type="match status" value="2"/>
</dbReference>
<accession>A0AAD9DGC9</accession>
<dbReference type="PANTHER" id="PTHR48051:SF36">
    <property type="entry name" value="CASPASE FAMILY P20 DOMAIN-CONTAINING PROTEIN"/>
    <property type="match status" value="1"/>
</dbReference>
<comment type="caution">
    <text evidence="4">The sequence shown here is derived from an EMBL/GenBank/DDBJ whole genome shotgun (WGS) entry which is preliminary data.</text>
</comment>
<dbReference type="Pfam" id="PF00560">
    <property type="entry name" value="LRR_1"/>
    <property type="match status" value="1"/>
</dbReference>
<feature type="coiled-coil region" evidence="3">
    <location>
        <begin position="199"/>
        <end position="233"/>
    </location>
</feature>
<evidence type="ECO:0000256" key="1">
    <source>
        <dbReference type="ARBA" id="ARBA00022614"/>
    </source>
</evidence>
<evidence type="ECO:0000313" key="5">
    <source>
        <dbReference type="Proteomes" id="UP001224775"/>
    </source>
</evidence>
<keyword evidence="5" id="KW-1185">Reference proteome</keyword>
<dbReference type="Proteomes" id="UP001224775">
    <property type="component" value="Unassembled WGS sequence"/>
</dbReference>
<dbReference type="InterPro" id="IPR032675">
    <property type="entry name" value="LRR_dom_sf"/>
</dbReference>